<reference evidence="4 5" key="1">
    <citation type="submission" date="2019-11" db="EMBL/GenBank/DDBJ databases">
        <title>Draft genome sequence of Blautia luti DSM 14534T, isolated from human stool.</title>
        <authorList>
            <person name="Ortiz R."/>
            <person name="Melis-Arcos F."/>
            <person name="Covarrubias P."/>
            <person name="Cardenas J.P."/>
            <person name="Perez-Donoso J."/>
            <person name="Almonacid D."/>
        </authorList>
    </citation>
    <scope>NUCLEOTIDE SEQUENCE [LARGE SCALE GENOMIC DNA]</scope>
    <source>
        <strain evidence="4 5">DSM 14534</strain>
    </source>
</reference>
<protein>
    <submittedName>
        <fullName evidence="4">PucR family transcriptional regulator</fullName>
    </submittedName>
</protein>
<organism evidence="4 5">
    <name type="scientific">Blautia luti DSM 14534 = JCM 17040</name>
    <dbReference type="NCBI Taxonomy" id="649762"/>
    <lineage>
        <taxon>Bacteria</taxon>
        <taxon>Bacillati</taxon>
        <taxon>Bacillota</taxon>
        <taxon>Clostridia</taxon>
        <taxon>Lachnospirales</taxon>
        <taxon>Lachnospiraceae</taxon>
        <taxon>Blautia</taxon>
    </lineage>
</organism>
<dbReference type="InterPro" id="IPR051448">
    <property type="entry name" value="CdaR-like_regulators"/>
</dbReference>
<dbReference type="PANTHER" id="PTHR33744:SF15">
    <property type="entry name" value="CARBOHYDRATE DIACID REGULATOR"/>
    <property type="match status" value="1"/>
</dbReference>
<dbReference type="AlphaFoldDB" id="A0A844GFS9"/>
<dbReference type="Pfam" id="PF13556">
    <property type="entry name" value="HTH_30"/>
    <property type="match status" value="1"/>
</dbReference>
<proteinExistence type="inferred from homology"/>
<evidence type="ECO:0000259" key="2">
    <source>
        <dbReference type="Pfam" id="PF13556"/>
    </source>
</evidence>
<feature type="domain" description="PucR C-terminal helix-turn-helix" evidence="2">
    <location>
        <begin position="458"/>
        <end position="515"/>
    </location>
</feature>
<evidence type="ECO:0000313" key="4">
    <source>
        <dbReference type="EMBL" id="MTD60926.1"/>
    </source>
</evidence>
<comment type="similarity">
    <text evidence="1">Belongs to the CdaR family.</text>
</comment>
<evidence type="ECO:0000256" key="1">
    <source>
        <dbReference type="ARBA" id="ARBA00006754"/>
    </source>
</evidence>
<comment type="caution">
    <text evidence="4">The sequence shown here is derived from an EMBL/GenBank/DDBJ whole genome shotgun (WGS) entry which is preliminary data.</text>
</comment>
<dbReference type="Pfam" id="PF17853">
    <property type="entry name" value="GGDEF_2"/>
    <property type="match status" value="1"/>
</dbReference>
<feature type="domain" description="CdaR GGDEF-like" evidence="3">
    <location>
        <begin position="290"/>
        <end position="405"/>
    </location>
</feature>
<evidence type="ECO:0000313" key="5">
    <source>
        <dbReference type="Proteomes" id="UP000437824"/>
    </source>
</evidence>
<dbReference type="Proteomes" id="UP000437824">
    <property type="component" value="Unassembled WGS sequence"/>
</dbReference>
<dbReference type="InterPro" id="IPR042070">
    <property type="entry name" value="PucR_C-HTH_sf"/>
</dbReference>
<sequence length="524" mass="61484">MSSVYLYEKIKEKYEILEKGNLSGSDGYLRPFLCCGINKQGKKSEDGFRTGHVYVIQGYDAEEWEAVGSKTEDIFWIFCRKKGTAGFEDEADNFKGAFVCIDLEDLEEIAEFMNDVQEIFDGADEWERKIHDLMLEHAGMDWILRVTSEFLQNPLTVMGLDFTFVAEAGSEYLPLRARLYTDDGLNMEYVNALLQNETYRDMADTHEYVMFPTYISGCRSMNRNLFVDEKATHRLVLTECRTEITPGVICVLDILVEKLEYLLTHEAEEEDPDRDMEQIFVRVLSDRTADYLQVSRELSELGWSGNHEYMCLILQITYLNQQNLSTRAICRYIKKKLEDSVSFLYQDEIVVFFDMTRLGMNQEEVAGKLIYFIRDTYLKAGYSRVMEGHMNLRRQYVQAKTALDVGSRKKPYLWIHYFSQVALTYILEQSTRRLPGSMICHEGLLELKKHDEENETQYMETLRAYLEEHLSATQAARELFIHRSTFLYRLDRIKEILQSDLDDPEEIFYLELSFRLLEQEEEKE</sequence>
<evidence type="ECO:0000259" key="3">
    <source>
        <dbReference type="Pfam" id="PF17853"/>
    </source>
</evidence>
<dbReference type="InterPro" id="IPR041522">
    <property type="entry name" value="CdaR_GGDEF"/>
</dbReference>
<dbReference type="Gene3D" id="1.10.10.2840">
    <property type="entry name" value="PucR C-terminal helix-turn-helix domain"/>
    <property type="match status" value="1"/>
</dbReference>
<dbReference type="InterPro" id="IPR025736">
    <property type="entry name" value="PucR_C-HTH_dom"/>
</dbReference>
<accession>A0A844GFS9</accession>
<name>A0A844GFS9_9FIRM</name>
<gene>
    <name evidence="4" type="ORF">GKZ57_06480</name>
</gene>
<dbReference type="PANTHER" id="PTHR33744">
    <property type="entry name" value="CARBOHYDRATE DIACID REGULATOR"/>
    <property type="match status" value="1"/>
</dbReference>
<dbReference type="EMBL" id="WMBC01000004">
    <property type="protein sequence ID" value="MTD60926.1"/>
    <property type="molecule type" value="Genomic_DNA"/>
</dbReference>